<evidence type="ECO:0000313" key="3">
    <source>
        <dbReference type="Proteomes" id="UP000650616"/>
    </source>
</evidence>
<protein>
    <recommendedName>
        <fullName evidence="4">Lipoprotein</fullName>
    </recommendedName>
</protein>
<organism evidence="2 3">
    <name type="scientific">Campylobacter californiensis</name>
    <dbReference type="NCBI Taxonomy" id="1032243"/>
    <lineage>
        <taxon>Bacteria</taxon>
        <taxon>Pseudomonadati</taxon>
        <taxon>Campylobacterota</taxon>
        <taxon>Epsilonproteobacteria</taxon>
        <taxon>Campylobacterales</taxon>
        <taxon>Campylobacteraceae</taxon>
        <taxon>Campylobacter</taxon>
    </lineage>
</organism>
<proteinExistence type="predicted"/>
<dbReference type="AlphaFoldDB" id="A0AAW3ZQD6"/>
<dbReference type="PROSITE" id="PS51257">
    <property type="entry name" value="PROKAR_LIPOPROTEIN"/>
    <property type="match status" value="1"/>
</dbReference>
<gene>
    <name evidence="2" type="ORF">CCAL9337_00365</name>
</gene>
<keyword evidence="1" id="KW-0732">Signal</keyword>
<feature type="chain" id="PRO_5043464459" description="Lipoprotein" evidence="1">
    <location>
        <begin position="21"/>
        <end position="77"/>
    </location>
</feature>
<reference evidence="2 3" key="1">
    <citation type="submission" date="2015-08" db="EMBL/GenBank/DDBJ databases">
        <title>Comparative genomics of the Campylobacter concisus group.</title>
        <authorList>
            <person name="Yee E."/>
            <person name="Chapman M.H."/>
            <person name="Huynh S."/>
            <person name="Bono J.L."/>
            <person name="On S.L."/>
            <person name="St Leger J."/>
            <person name="Foster G."/>
            <person name="Parker C.T."/>
            <person name="Miller W.G."/>
        </authorList>
    </citation>
    <scope>NUCLEOTIDE SEQUENCE [LARGE SCALE GENOMIC DNA]</scope>
    <source>
        <strain evidence="2 3">RM9337</strain>
    </source>
</reference>
<evidence type="ECO:0008006" key="4">
    <source>
        <dbReference type="Google" id="ProtNLM"/>
    </source>
</evidence>
<dbReference type="Proteomes" id="UP000650616">
    <property type="component" value="Unassembled WGS sequence"/>
</dbReference>
<comment type="caution">
    <text evidence="2">The sequence shown here is derived from an EMBL/GenBank/DDBJ whole genome shotgun (WGS) entry which is preliminary data.</text>
</comment>
<evidence type="ECO:0000313" key="2">
    <source>
        <dbReference type="EMBL" id="MBE3607189.1"/>
    </source>
</evidence>
<accession>A0AAW3ZQD6</accession>
<sequence>MRNLAAFVLLALLFAGCADKQAVEPHIIYKEKLMPVRCNALMPVKPKNDGTFEADKAKMIYYRDCENLLKQCLGIKE</sequence>
<feature type="signal peptide" evidence="1">
    <location>
        <begin position="1"/>
        <end position="20"/>
    </location>
</feature>
<dbReference type="EMBL" id="LIWG01000001">
    <property type="protein sequence ID" value="MBE3607189.1"/>
    <property type="molecule type" value="Genomic_DNA"/>
</dbReference>
<keyword evidence="3" id="KW-1185">Reference proteome</keyword>
<dbReference type="RefSeq" id="WP_169971899.1">
    <property type="nucleotide sequence ID" value="NZ_CP012545.1"/>
</dbReference>
<evidence type="ECO:0000256" key="1">
    <source>
        <dbReference type="SAM" id="SignalP"/>
    </source>
</evidence>
<name>A0AAW3ZQD6_9BACT</name>